<dbReference type="Gene3D" id="3.40.50.300">
    <property type="entry name" value="P-loop containing nucleotide triphosphate hydrolases"/>
    <property type="match status" value="1"/>
</dbReference>
<keyword evidence="4" id="KW-0813">Transport</keyword>
<dbReference type="InterPro" id="IPR027417">
    <property type="entry name" value="P-loop_NTPase"/>
</dbReference>
<evidence type="ECO:0000256" key="5">
    <source>
        <dbReference type="ARBA" id="ARBA00022692"/>
    </source>
</evidence>
<dbReference type="SMART" id="SM00382">
    <property type="entry name" value="AAA"/>
    <property type="match status" value="1"/>
</dbReference>
<dbReference type="InterPro" id="IPR036640">
    <property type="entry name" value="ABC1_TM_sf"/>
</dbReference>
<evidence type="ECO:0000256" key="12">
    <source>
        <dbReference type="ARBA" id="ARBA00023180"/>
    </source>
</evidence>
<dbReference type="GO" id="GO:0016887">
    <property type="term" value="F:ATP hydrolysis activity"/>
    <property type="evidence" value="ECO:0007669"/>
    <property type="project" value="InterPro"/>
</dbReference>
<dbReference type="InterPro" id="IPR039421">
    <property type="entry name" value="Type_1_exporter"/>
</dbReference>
<comment type="caution">
    <text evidence="17">The sequence shown here is derived from an EMBL/GenBank/DDBJ whole genome shotgun (WGS) entry which is preliminary data.</text>
</comment>
<evidence type="ECO:0000256" key="6">
    <source>
        <dbReference type="ARBA" id="ARBA00022737"/>
    </source>
</evidence>
<dbReference type="AlphaFoldDB" id="A0A4C1XAS1"/>
<evidence type="ECO:0000256" key="9">
    <source>
        <dbReference type="ARBA" id="ARBA00022967"/>
    </source>
</evidence>
<dbReference type="GO" id="GO:0016020">
    <property type="term" value="C:membrane"/>
    <property type="evidence" value="ECO:0007669"/>
    <property type="project" value="UniProtKB-SubCell"/>
</dbReference>
<evidence type="ECO:0000256" key="8">
    <source>
        <dbReference type="ARBA" id="ARBA00022840"/>
    </source>
</evidence>
<feature type="transmembrane region" description="Helical" evidence="14">
    <location>
        <begin position="88"/>
        <end position="104"/>
    </location>
</feature>
<evidence type="ECO:0000256" key="11">
    <source>
        <dbReference type="ARBA" id="ARBA00023136"/>
    </source>
</evidence>
<dbReference type="PROSITE" id="PS00211">
    <property type="entry name" value="ABC_TRANSPORTER_1"/>
    <property type="match status" value="1"/>
</dbReference>
<keyword evidence="6" id="KW-0677">Repeat</keyword>
<sequence length="506" mass="55683">MHERNAANQAQKSFLHRIVTGDEKWIHYGNPKRRKLWGLPGHASRSTAKPNIHGKKLMSTGQRIGTVVRATGTFSLALVLALVYEWRVGLVAMSFVSFLVLIFYKQGKMVQEETFRTAKTMQNSVKIAVEAVTNIRTVASLGREPLFVKEYKEQLRSALILAKHASRWRGIVFGLARGFFNFVQTGAMFYGGHIIVNDDVPYDVVLKAAQALLMGTSSAAQAFAFAPNFQKGINAAGRIVILLNRKPNVVDPAQPAVEEFRGTGEANLQTVQFSYPTRPAVEVLKGLDLKISKGQTVALVGSSGCGKSTVIQLLERYYDPDAGLVTLDGVPLPRLRLAELRRGLGLVQQEPVLFDRTIGENIAYGDNSRTPAQDEIIEVARQANIHNFIMSLPAGYDTNIGSKGTQLSGGQKQRVAIARALVRKPQILLLDEATSALDTESEKVVQAALDVAKEGRTCITIAHRLSTIRDADVICVIHAGRVAEKGTHQELIDRKGLYYRLYKRAQ</sequence>
<dbReference type="GO" id="GO:0005524">
    <property type="term" value="F:ATP binding"/>
    <property type="evidence" value="ECO:0007669"/>
    <property type="project" value="UniProtKB-KW"/>
</dbReference>
<keyword evidence="10 14" id="KW-1133">Transmembrane helix</keyword>
<feature type="transmembrane region" description="Helical" evidence="14">
    <location>
        <begin position="64"/>
        <end position="82"/>
    </location>
</feature>
<evidence type="ECO:0000256" key="7">
    <source>
        <dbReference type="ARBA" id="ARBA00022741"/>
    </source>
</evidence>
<dbReference type="Pfam" id="PF00005">
    <property type="entry name" value="ABC_tran"/>
    <property type="match status" value="1"/>
</dbReference>
<dbReference type="Proteomes" id="UP000299102">
    <property type="component" value="Unassembled WGS sequence"/>
</dbReference>
<feature type="domain" description="ABC transporter" evidence="15">
    <location>
        <begin position="266"/>
        <end position="504"/>
    </location>
</feature>
<dbReference type="InterPro" id="IPR017871">
    <property type="entry name" value="ABC_transporter-like_CS"/>
</dbReference>
<dbReference type="GO" id="GO:0008559">
    <property type="term" value="F:ABC-type xenobiotic transporter activity"/>
    <property type="evidence" value="ECO:0007669"/>
    <property type="project" value="UniProtKB-EC"/>
</dbReference>
<evidence type="ECO:0000256" key="2">
    <source>
        <dbReference type="ARBA" id="ARBA00007577"/>
    </source>
</evidence>
<accession>A0A4C1XAS1</accession>
<dbReference type="InterPro" id="IPR003593">
    <property type="entry name" value="AAA+_ATPase"/>
</dbReference>
<keyword evidence="18" id="KW-1185">Reference proteome</keyword>
<dbReference type="GO" id="GO:0017085">
    <property type="term" value="P:response to insecticide"/>
    <property type="evidence" value="ECO:0007669"/>
    <property type="project" value="UniProtKB-ARBA"/>
</dbReference>
<keyword evidence="7" id="KW-0547">Nucleotide-binding</keyword>
<reference evidence="17 18" key="1">
    <citation type="journal article" date="2019" name="Commun. Biol.">
        <title>The bagworm genome reveals a unique fibroin gene that provides high tensile strength.</title>
        <authorList>
            <person name="Kono N."/>
            <person name="Nakamura H."/>
            <person name="Ohtoshi R."/>
            <person name="Tomita M."/>
            <person name="Numata K."/>
            <person name="Arakawa K."/>
        </authorList>
    </citation>
    <scope>NUCLEOTIDE SEQUENCE [LARGE SCALE GENOMIC DNA]</scope>
</reference>
<feature type="domain" description="ABC transmembrane type-1" evidence="16">
    <location>
        <begin position="58"/>
        <end position="231"/>
    </location>
</feature>
<gene>
    <name evidence="17" type="primary">Abcb4</name>
    <name evidence="17" type="ORF">EVAR_47954_1</name>
</gene>
<dbReference type="Gene3D" id="1.20.1560.10">
    <property type="entry name" value="ABC transporter type 1, transmembrane domain"/>
    <property type="match status" value="1"/>
</dbReference>
<dbReference type="STRING" id="151549.A0A4C1XAS1"/>
<evidence type="ECO:0000256" key="3">
    <source>
        <dbReference type="ARBA" id="ARBA00012191"/>
    </source>
</evidence>
<evidence type="ECO:0000259" key="15">
    <source>
        <dbReference type="PROSITE" id="PS50893"/>
    </source>
</evidence>
<dbReference type="InterPro" id="IPR003439">
    <property type="entry name" value="ABC_transporter-like_ATP-bd"/>
</dbReference>
<evidence type="ECO:0000313" key="18">
    <source>
        <dbReference type="Proteomes" id="UP000299102"/>
    </source>
</evidence>
<evidence type="ECO:0000259" key="16">
    <source>
        <dbReference type="PROSITE" id="PS50929"/>
    </source>
</evidence>
<comment type="similarity">
    <text evidence="2">Belongs to the ABC transporter superfamily. ABCB family. Multidrug resistance exporter (TC 3.A.1.201) subfamily.</text>
</comment>
<dbReference type="CDD" id="cd03249">
    <property type="entry name" value="ABC_MTABC3_MDL1_MDL2"/>
    <property type="match status" value="1"/>
</dbReference>
<evidence type="ECO:0000256" key="4">
    <source>
        <dbReference type="ARBA" id="ARBA00022448"/>
    </source>
</evidence>
<evidence type="ECO:0000313" key="17">
    <source>
        <dbReference type="EMBL" id="GBP59395.1"/>
    </source>
</evidence>
<organism evidence="17 18">
    <name type="scientific">Eumeta variegata</name>
    <name type="common">Bagworm moth</name>
    <name type="synonym">Eumeta japonica</name>
    <dbReference type="NCBI Taxonomy" id="151549"/>
    <lineage>
        <taxon>Eukaryota</taxon>
        <taxon>Metazoa</taxon>
        <taxon>Ecdysozoa</taxon>
        <taxon>Arthropoda</taxon>
        <taxon>Hexapoda</taxon>
        <taxon>Insecta</taxon>
        <taxon>Pterygota</taxon>
        <taxon>Neoptera</taxon>
        <taxon>Endopterygota</taxon>
        <taxon>Lepidoptera</taxon>
        <taxon>Glossata</taxon>
        <taxon>Ditrysia</taxon>
        <taxon>Tineoidea</taxon>
        <taxon>Psychidae</taxon>
        <taxon>Oiketicinae</taxon>
        <taxon>Eumeta</taxon>
    </lineage>
</organism>
<dbReference type="GO" id="GO:0097254">
    <property type="term" value="P:renal tubular secretion"/>
    <property type="evidence" value="ECO:0007669"/>
    <property type="project" value="UniProtKB-ARBA"/>
</dbReference>
<evidence type="ECO:0000256" key="13">
    <source>
        <dbReference type="ARBA" id="ARBA00034018"/>
    </source>
</evidence>
<keyword evidence="12" id="KW-0325">Glycoprotein</keyword>
<dbReference type="PANTHER" id="PTHR24221:SF645">
    <property type="entry name" value="LP14331P"/>
    <property type="match status" value="1"/>
</dbReference>
<dbReference type="PROSITE" id="PS50929">
    <property type="entry name" value="ABC_TM1F"/>
    <property type="match status" value="1"/>
</dbReference>
<evidence type="ECO:0000256" key="10">
    <source>
        <dbReference type="ARBA" id="ARBA00022989"/>
    </source>
</evidence>
<dbReference type="SUPFAM" id="SSF52540">
    <property type="entry name" value="P-loop containing nucleoside triphosphate hydrolases"/>
    <property type="match status" value="1"/>
</dbReference>
<keyword evidence="9" id="KW-1278">Translocase</keyword>
<proteinExistence type="inferred from homology"/>
<evidence type="ECO:0000256" key="1">
    <source>
        <dbReference type="ARBA" id="ARBA00004141"/>
    </source>
</evidence>
<dbReference type="FunFam" id="3.40.50.300:FF:000479">
    <property type="entry name" value="Multidrug resistance protein 1A"/>
    <property type="match status" value="1"/>
</dbReference>
<dbReference type="PANTHER" id="PTHR24221">
    <property type="entry name" value="ATP-BINDING CASSETTE SUB-FAMILY B"/>
    <property type="match status" value="1"/>
</dbReference>
<dbReference type="OrthoDB" id="6500128at2759"/>
<dbReference type="EC" id="7.6.2.2" evidence="3"/>
<keyword evidence="11 14" id="KW-0472">Membrane</keyword>
<protein>
    <recommendedName>
        <fullName evidence="3">ABC-type xenobiotic transporter</fullName>
        <ecNumber evidence="3">7.6.2.2</ecNumber>
    </recommendedName>
</protein>
<name>A0A4C1XAS1_EUMVA</name>
<dbReference type="PROSITE" id="PS50893">
    <property type="entry name" value="ABC_TRANSPORTER_2"/>
    <property type="match status" value="1"/>
</dbReference>
<keyword evidence="5 14" id="KW-0812">Transmembrane</keyword>
<comment type="catalytic activity">
    <reaction evidence="13">
        <text>ATP + H2O + xenobioticSide 1 = ADP + phosphate + xenobioticSide 2.</text>
        <dbReference type="EC" id="7.6.2.2"/>
    </reaction>
</comment>
<comment type="subcellular location">
    <subcellularLocation>
        <location evidence="1">Membrane</location>
        <topology evidence="1">Multi-pass membrane protein</topology>
    </subcellularLocation>
</comment>
<dbReference type="EMBL" id="BGZK01000760">
    <property type="protein sequence ID" value="GBP59395.1"/>
    <property type="molecule type" value="Genomic_DNA"/>
</dbReference>
<keyword evidence="8" id="KW-0067">ATP-binding</keyword>
<evidence type="ECO:0000256" key="14">
    <source>
        <dbReference type="SAM" id="Phobius"/>
    </source>
</evidence>
<dbReference type="SUPFAM" id="SSF90123">
    <property type="entry name" value="ABC transporter transmembrane region"/>
    <property type="match status" value="1"/>
</dbReference>
<dbReference type="Pfam" id="PF00664">
    <property type="entry name" value="ABC_membrane"/>
    <property type="match status" value="1"/>
</dbReference>
<dbReference type="InterPro" id="IPR011527">
    <property type="entry name" value="ABC1_TM_dom"/>
</dbReference>